<feature type="compositionally biased region" description="Polar residues" evidence="1">
    <location>
        <begin position="17"/>
        <end position="27"/>
    </location>
</feature>
<dbReference type="InterPro" id="IPR007109">
    <property type="entry name" value="Brix"/>
</dbReference>
<dbReference type="PANTHER" id="PTHR22734:SF3">
    <property type="entry name" value="RIBOSOME PRODUCTION FACTOR 1"/>
    <property type="match status" value="1"/>
</dbReference>
<dbReference type="PANTHER" id="PTHR22734">
    <property type="entry name" value="U3 SMALL NUCLEOLAR RIBONUCLEOPROTEIN PROTEIN IMP4"/>
    <property type="match status" value="1"/>
</dbReference>
<dbReference type="SMART" id="SM00879">
    <property type="entry name" value="Brix"/>
    <property type="match status" value="1"/>
</dbReference>
<reference evidence="3" key="1">
    <citation type="submission" date="2022-07" db="EMBL/GenBank/DDBJ databases">
        <title>Phylogenomic reconstructions and comparative analyses of Kickxellomycotina fungi.</title>
        <authorList>
            <person name="Reynolds N.K."/>
            <person name="Stajich J.E."/>
            <person name="Barry K."/>
            <person name="Grigoriev I.V."/>
            <person name="Crous P."/>
            <person name="Smith M.E."/>
        </authorList>
    </citation>
    <scope>NUCLEOTIDE SEQUENCE</scope>
    <source>
        <strain evidence="3">RSA 1196</strain>
    </source>
</reference>
<dbReference type="PROSITE" id="PS50833">
    <property type="entry name" value="BRIX"/>
    <property type="match status" value="1"/>
</dbReference>
<dbReference type="GO" id="GO:0005730">
    <property type="term" value="C:nucleolus"/>
    <property type="evidence" value="ECO:0007669"/>
    <property type="project" value="TreeGrafter"/>
</dbReference>
<organism evidence="3 4">
    <name type="scientific">Dispira parvispora</name>
    <dbReference type="NCBI Taxonomy" id="1520584"/>
    <lineage>
        <taxon>Eukaryota</taxon>
        <taxon>Fungi</taxon>
        <taxon>Fungi incertae sedis</taxon>
        <taxon>Zoopagomycota</taxon>
        <taxon>Kickxellomycotina</taxon>
        <taxon>Dimargaritomycetes</taxon>
        <taxon>Dimargaritales</taxon>
        <taxon>Dimargaritaceae</taxon>
        <taxon>Dispira</taxon>
    </lineage>
</organism>
<accession>A0A9W8ANM4</accession>
<sequence>MVKETMSNEDQAAPSADNHSSTFSTIRNKQRRGEVYQEYRLEKAKRKSSIRKARAKEEAANPEKRAERLAKNVPKTLENTREHDETYVEDGDEEVEEEEEQDEFAQYFNGQSPKVLLTTSKIASKASKSFATDLLTVFPNSRYVRRGKYPIEKIIEYCNNREFTDIVVIHEDHKQPFALTIFHLPEGPTAHFKLSSITLMKDIEGRGKSKRTPPELILNNFTTRLGHTVGRFFAALFPQVPQFEERQVATFHNQRDFIFFRRHRYAFRSGEKADLQEIGPRFTLKLKWLQKGPYDPKHGEYEWVFQSKMATSRRRFFL</sequence>
<dbReference type="EMBL" id="JANBPY010000760">
    <property type="protein sequence ID" value="KAJ1963932.1"/>
    <property type="molecule type" value="Genomic_DNA"/>
</dbReference>
<feature type="region of interest" description="Disordered" evidence="1">
    <location>
        <begin position="1"/>
        <end position="93"/>
    </location>
</feature>
<dbReference type="OrthoDB" id="264354at2759"/>
<dbReference type="GO" id="GO:0000470">
    <property type="term" value="P:maturation of LSU-rRNA"/>
    <property type="evidence" value="ECO:0007669"/>
    <property type="project" value="TreeGrafter"/>
</dbReference>
<dbReference type="Proteomes" id="UP001150925">
    <property type="component" value="Unassembled WGS sequence"/>
</dbReference>
<evidence type="ECO:0000313" key="4">
    <source>
        <dbReference type="Proteomes" id="UP001150925"/>
    </source>
</evidence>
<evidence type="ECO:0000259" key="2">
    <source>
        <dbReference type="PROSITE" id="PS50833"/>
    </source>
</evidence>
<dbReference type="AlphaFoldDB" id="A0A9W8ANM4"/>
<feature type="domain" description="Brix" evidence="2">
    <location>
        <begin position="113"/>
        <end position="295"/>
    </location>
</feature>
<dbReference type="Gene3D" id="3.40.50.10480">
    <property type="entry name" value="Probable brix-domain ribosomal biogenesis protein"/>
    <property type="match status" value="1"/>
</dbReference>
<dbReference type="SUPFAM" id="SSF52954">
    <property type="entry name" value="Class II aaRS ABD-related"/>
    <property type="match status" value="1"/>
</dbReference>
<protein>
    <submittedName>
        <fullName evidence="3">Ribosome production factor 1</fullName>
    </submittedName>
</protein>
<proteinExistence type="predicted"/>
<dbReference type="InterPro" id="IPR044281">
    <property type="entry name" value="IMP4/RPF1"/>
</dbReference>
<keyword evidence="4" id="KW-1185">Reference proteome</keyword>
<name>A0A9W8ANM4_9FUNG</name>
<dbReference type="GO" id="GO:0030687">
    <property type="term" value="C:preribosome, large subunit precursor"/>
    <property type="evidence" value="ECO:0007669"/>
    <property type="project" value="TreeGrafter"/>
</dbReference>
<dbReference type="GO" id="GO:0000460">
    <property type="term" value="P:maturation of 5.8S rRNA"/>
    <property type="evidence" value="ECO:0007669"/>
    <property type="project" value="TreeGrafter"/>
</dbReference>
<comment type="caution">
    <text evidence="3">The sequence shown here is derived from an EMBL/GenBank/DDBJ whole genome shotgun (WGS) entry which is preliminary data.</text>
</comment>
<dbReference type="FunFam" id="3.40.50.10480:FF:000002">
    <property type="entry name" value="Ribosome production factor 1"/>
    <property type="match status" value="1"/>
</dbReference>
<evidence type="ECO:0000313" key="3">
    <source>
        <dbReference type="EMBL" id="KAJ1963932.1"/>
    </source>
</evidence>
<feature type="compositionally biased region" description="Basic and acidic residues" evidence="1">
    <location>
        <begin position="31"/>
        <end position="42"/>
    </location>
</feature>
<feature type="compositionally biased region" description="Basic and acidic residues" evidence="1">
    <location>
        <begin position="55"/>
        <end position="70"/>
    </location>
</feature>
<dbReference type="GO" id="GO:0042134">
    <property type="term" value="F:rRNA primary transcript binding"/>
    <property type="evidence" value="ECO:0007669"/>
    <property type="project" value="InterPro"/>
</dbReference>
<evidence type="ECO:0000256" key="1">
    <source>
        <dbReference type="SAM" id="MobiDB-lite"/>
    </source>
</evidence>
<gene>
    <name evidence="3" type="primary">RPF1</name>
    <name evidence="3" type="ORF">IWQ62_003077</name>
</gene>
<feature type="compositionally biased region" description="Basic residues" evidence="1">
    <location>
        <begin position="43"/>
        <end position="54"/>
    </location>
</feature>
<dbReference type="Pfam" id="PF04427">
    <property type="entry name" value="Brix"/>
    <property type="match status" value="1"/>
</dbReference>